<dbReference type="AlphaFoldDB" id="A0AAU7X995"/>
<reference evidence="2" key="1">
    <citation type="submission" date="2024-06" db="EMBL/GenBank/DDBJ databases">
        <title>Methylostella associata gen. nov., sp. nov., a novel Ancalomicrobiaceae-affiliated facultatively methylotrophic bacteria that feed on methanotrophs of the genus Methylococcus.</title>
        <authorList>
            <person name="Saltykova V."/>
            <person name="Danilova O.V."/>
            <person name="Oshkin I.Y."/>
            <person name="Belova S.E."/>
            <person name="Pimenov N.V."/>
            <person name="Dedysh S.N."/>
        </authorList>
    </citation>
    <scope>NUCLEOTIDE SEQUENCE</scope>
    <source>
        <strain evidence="2">S20</strain>
    </source>
</reference>
<sequence>MVADGARARLFANEHPGAGLQPLADGVLEGSRALDSELGTDEPGRSFESVGGHRHATEPRNSPHEAAEVAFLKTVAERLEAGLAAHAFDRAVVVAAPKALGTLREVVSPALAAVIADTVPKDLTRAPLDQIEREIGAIIDL</sequence>
<proteinExistence type="predicted"/>
<name>A0AAU7X995_9HYPH</name>
<evidence type="ECO:0000256" key="1">
    <source>
        <dbReference type="SAM" id="MobiDB-lite"/>
    </source>
</evidence>
<gene>
    <name evidence="2" type="ORF">ABS361_14115</name>
</gene>
<accession>A0AAU7X995</accession>
<feature type="region of interest" description="Disordered" evidence="1">
    <location>
        <begin position="35"/>
        <end position="64"/>
    </location>
</feature>
<protein>
    <submittedName>
        <fullName evidence="2">Host attachment protein</fullName>
    </submittedName>
</protein>
<dbReference type="Pfam" id="PF10116">
    <property type="entry name" value="Host_attach"/>
    <property type="match status" value="1"/>
</dbReference>
<evidence type="ECO:0000313" key="2">
    <source>
        <dbReference type="EMBL" id="XBY43228.1"/>
    </source>
</evidence>
<organism evidence="2">
    <name type="scientific">Methyloraptor flagellatus</name>
    <dbReference type="NCBI Taxonomy" id="3162530"/>
    <lineage>
        <taxon>Bacteria</taxon>
        <taxon>Pseudomonadati</taxon>
        <taxon>Pseudomonadota</taxon>
        <taxon>Alphaproteobacteria</taxon>
        <taxon>Hyphomicrobiales</taxon>
        <taxon>Ancalomicrobiaceae</taxon>
        <taxon>Methyloraptor</taxon>
    </lineage>
</organism>
<dbReference type="RefSeq" id="WP_407048327.1">
    <property type="nucleotide sequence ID" value="NZ_CP158568.1"/>
</dbReference>
<dbReference type="KEGG" id="mflg:ABS361_14115"/>
<feature type="compositionally biased region" description="Basic and acidic residues" evidence="1">
    <location>
        <begin position="55"/>
        <end position="64"/>
    </location>
</feature>
<dbReference type="InterPro" id="IPR019291">
    <property type="entry name" value="Host_attachment_protein"/>
</dbReference>
<dbReference type="EMBL" id="CP158568">
    <property type="protein sequence ID" value="XBY43228.1"/>
    <property type="molecule type" value="Genomic_DNA"/>
</dbReference>